<evidence type="ECO:0000313" key="3">
    <source>
        <dbReference type="EMBL" id="RTR31609.1"/>
    </source>
</evidence>
<dbReference type="GO" id="GO:0016491">
    <property type="term" value="F:oxidoreductase activity"/>
    <property type="evidence" value="ECO:0007669"/>
    <property type="project" value="InterPro"/>
</dbReference>
<dbReference type="CDD" id="cd02966">
    <property type="entry name" value="TlpA_like_family"/>
    <property type="match status" value="1"/>
</dbReference>
<dbReference type="PROSITE" id="PS51352">
    <property type="entry name" value="THIOREDOXIN_2"/>
    <property type="match status" value="1"/>
</dbReference>
<gene>
    <name evidence="3" type="ORF">EKG39_12900</name>
</gene>
<dbReference type="InterPro" id="IPR013766">
    <property type="entry name" value="Thioredoxin_domain"/>
</dbReference>
<keyword evidence="4" id="KW-1185">Reference proteome</keyword>
<dbReference type="RefSeq" id="WP_126506160.1">
    <property type="nucleotide sequence ID" value="NZ_RXNV01000005.1"/>
</dbReference>
<sequence length="188" mass="21069">MRRRIKKFIKNRPFIASAAFMMMSMGHAGHAVASTKKIKLYEPKSRQMAPKLHLNDLQGETYSLNSHEGEVRIVNFWSSWCGPCIKEMPSLSGLHKEFKGDGLQVVAVAVGESLHDVKAFQQTSGFDIPMLADEDKAASDDWGVFAVPISYIIDQKGYIAARVVGEYDWESDEMKQLLNKVNQESSSL</sequence>
<evidence type="ECO:0000256" key="1">
    <source>
        <dbReference type="SAM" id="SignalP"/>
    </source>
</evidence>
<protein>
    <submittedName>
        <fullName evidence="3">TlpA family protein disulfide reductase</fullName>
    </submittedName>
</protein>
<evidence type="ECO:0000313" key="4">
    <source>
        <dbReference type="Proteomes" id="UP000282060"/>
    </source>
</evidence>
<evidence type="ECO:0000259" key="2">
    <source>
        <dbReference type="PROSITE" id="PS51352"/>
    </source>
</evidence>
<organism evidence="3 4">
    <name type="scientific">Shewanella atlantica</name>
    <dbReference type="NCBI Taxonomy" id="271099"/>
    <lineage>
        <taxon>Bacteria</taxon>
        <taxon>Pseudomonadati</taxon>
        <taxon>Pseudomonadota</taxon>
        <taxon>Gammaproteobacteria</taxon>
        <taxon>Alteromonadales</taxon>
        <taxon>Shewanellaceae</taxon>
        <taxon>Shewanella</taxon>
    </lineage>
</organism>
<dbReference type="PANTHER" id="PTHR42852">
    <property type="entry name" value="THIOL:DISULFIDE INTERCHANGE PROTEIN DSBE"/>
    <property type="match status" value="1"/>
</dbReference>
<dbReference type="PANTHER" id="PTHR42852:SF17">
    <property type="entry name" value="THIOREDOXIN-LIKE PROTEIN HI_1115"/>
    <property type="match status" value="1"/>
</dbReference>
<dbReference type="SUPFAM" id="SSF52833">
    <property type="entry name" value="Thioredoxin-like"/>
    <property type="match status" value="1"/>
</dbReference>
<comment type="caution">
    <text evidence="3">The sequence shown here is derived from an EMBL/GenBank/DDBJ whole genome shotgun (WGS) entry which is preliminary data.</text>
</comment>
<feature type="signal peptide" evidence="1">
    <location>
        <begin position="1"/>
        <end position="33"/>
    </location>
</feature>
<accession>A0A431W7Y0</accession>
<dbReference type="InterPro" id="IPR000866">
    <property type="entry name" value="AhpC/TSA"/>
</dbReference>
<name>A0A431W7Y0_9GAMM</name>
<proteinExistence type="predicted"/>
<dbReference type="InterPro" id="IPR036249">
    <property type="entry name" value="Thioredoxin-like_sf"/>
</dbReference>
<dbReference type="Gene3D" id="3.40.30.10">
    <property type="entry name" value="Glutaredoxin"/>
    <property type="match status" value="1"/>
</dbReference>
<keyword evidence="1" id="KW-0732">Signal</keyword>
<dbReference type="InterPro" id="IPR050553">
    <property type="entry name" value="Thioredoxin_ResA/DsbE_sf"/>
</dbReference>
<dbReference type="Proteomes" id="UP000282060">
    <property type="component" value="Unassembled WGS sequence"/>
</dbReference>
<dbReference type="GO" id="GO:0016209">
    <property type="term" value="F:antioxidant activity"/>
    <property type="evidence" value="ECO:0007669"/>
    <property type="project" value="InterPro"/>
</dbReference>
<dbReference type="EMBL" id="RXNV01000005">
    <property type="protein sequence ID" value="RTR31609.1"/>
    <property type="molecule type" value="Genomic_DNA"/>
</dbReference>
<reference evidence="3 4" key="1">
    <citation type="submission" date="2018-12" db="EMBL/GenBank/DDBJ databases">
        <authorList>
            <person name="Yu L."/>
        </authorList>
    </citation>
    <scope>NUCLEOTIDE SEQUENCE [LARGE SCALE GENOMIC DNA]</scope>
    <source>
        <strain evidence="3 4">HAW-EB5</strain>
    </source>
</reference>
<dbReference type="Pfam" id="PF00578">
    <property type="entry name" value="AhpC-TSA"/>
    <property type="match status" value="1"/>
</dbReference>
<feature type="chain" id="PRO_5019570235" evidence="1">
    <location>
        <begin position="34"/>
        <end position="188"/>
    </location>
</feature>
<feature type="domain" description="Thioredoxin" evidence="2">
    <location>
        <begin position="43"/>
        <end position="183"/>
    </location>
</feature>
<dbReference type="AlphaFoldDB" id="A0A431W7Y0"/>
<dbReference type="OrthoDB" id="9799347at2"/>